<feature type="binding site" evidence="11">
    <location>
        <position position="203"/>
    </location>
    <ligand>
        <name>ATP</name>
        <dbReference type="ChEBI" id="CHEBI:30616"/>
    </ligand>
</feature>
<evidence type="ECO:0000256" key="1">
    <source>
        <dbReference type="ARBA" id="ARBA00010540"/>
    </source>
</evidence>
<keyword evidence="5 10" id="KW-0547">Nucleotide-binding</keyword>
<dbReference type="PANTHER" id="PTHR43654">
    <property type="entry name" value="GLUTAMATE 5-KINASE"/>
    <property type="match status" value="1"/>
</dbReference>
<evidence type="ECO:0000313" key="14">
    <source>
        <dbReference type="EMBL" id="RZN63812.1"/>
    </source>
</evidence>
<dbReference type="SUPFAM" id="SSF53633">
    <property type="entry name" value="Carbamate kinase-like"/>
    <property type="match status" value="1"/>
</dbReference>
<keyword evidence="4 10" id="KW-0808">Transferase</keyword>
<evidence type="ECO:0000256" key="9">
    <source>
        <dbReference type="ARBA" id="ARBA00049063"/>
    </source>
</evidence>
<feature type="binding site" evidence="11">
    <location>
        <position position="161"/>
    </location>
    <ligand>
        <name>ATP</name>
        <dbReference type="ChEBI" id="CHEBI:30616"/>
    </ligand>
</feature>
<evidence type="ECO:0000256" key="10">
    <source>
        <dbReference type="PIRNR" id="PIRNR016496"/>
    </source>
</evidence>
<evidence type="ECO:0000256" key="6">
    <source>
        <dbReference type="ARBA" id="ARBA00022777"/>
    </source>
</evidence>
<feature type="binding site" evidence="11">
    <location>
        <position position="43"/>
    </location>
    <ligand>
        <name>substrate</name>
    </ligand>
</feature>
<evidence type="ECO:0000256" key="12">
    <source>
        <dbReference type="PIRSR" id="PIRSR016496-2"/>
    </source>
</evidence>
<keyword evidence="7 10" id="KW-0067">ATP-binding</keyword>
<feature type="binding site" evidence="11">
    <location>
        <begin position="7"/>
        <end position="11"/>
    </location>
    <ligand>
        <name>ATP</name>
        <dbReference type="ChEBI" id="CHEBI:30616"/>
    </ligand>
</feature>
<comment type="caution">
    <text evidence="14">The sequence shown here is derived from an EMBL/GenBank/DDBJ whole genome shotgun (WGS) entry which is preliminary data.</text>
</comment>
<evidence type="ECO:0000256" key="3">
    <source>
        <dbReference type="ARBA" id="ARBA00017267"/>
    </source>
</evidence>
<organism evidence="14 15">
    <name type="scientific">Methanoliparum thermophilum</name>
    <dbReference type="NCBI Taxonomy" id="2491083"/>
    <lineage>
        <taxon>Archaea</taxon>
        <taxon>Methanobacteriati</taxon>
        <taxon>Methanobacteriota</taxon>
        <taxon>Candidatus Methanoliparia</taxon>
        <taxon>Candidatus Methanoliparales</taxon>
        <taxon>Candidatus Methanoliparaceae</taxon>
        <taxon>Candidatus Methanoliparum</taxon>
    </lineage>
</organism>
<feature type="domain" description="Aspartate/glutamate/uridylate kinase" evidence="13">
    <location>
        <begin position="3"/>
        <end position="207"/>
    </location>
</feature>
<feature type="site" description="Transition state stabilizer" evidence="12">
    <location>
        <position position="16"/>
    </location>
</feature>
<dbReference type="GO" id="GO:0102043">
    <property type="term" value="F:isopentenyl phosphate kinase activity"/>
    <property type="evidence" value="ECO:0007669"/>
    <property type="project" value="UniProtKB-EC"/>
</dbReference>
<dbReference type="AlphaFoldDB" id="A0A520KQG9"/>
<keyword evidence="6 10" id="KW-0418">Kinase</keyword>
<feature type="binding site" evidence="11">
    <location>
        <position position="140"/>
    </location>
    <ligand>
        <name>substrate</name>
    </ligand>
</feature>
<dbReference type="InterPro" id="IPR024192">
    <property type="entry name" value="Fosfomycin_R_FomA-type"/>
</dbReference>
<accession>A0A520KQG9</accession>
<evidence type="ECO:0000256" key="11">
    <source>
        <dbReference type="PIRSR" id="PIRSR016496-1"/>
    </source>
</evidence>
<dbReference type="GO" id="GO:0016301">
    <property type="term" value="F:kinase activity"/>
    <property type="evidence" value="ECO:0007669"/>
    <property type="project" value="UniProtKB-KW"/>
</dbReference>
<dbReference type="Pfam" id="PF00696">
    <property type="entry name" value="AA_kinase"/>
    <property type="match status" value="1"/>
</dbReference>
<evidence type="ECO:0000256" key="7">
    <source>
        <dbReference type="ARBA" id="ARBA00022840"/>
    </source>
</evidence>
<dbReference type="NCBIfam" id="NF040647">
    <property type="entry name" value="IPPK_Arch"/>
    <property type="match status" value="1"/>
</dbReference>
<evidence type="ECO:0000256" key="2">
    <source>
        <dbReference type="ARBA" id="ARBA00012908"/>
    </source>
</evidence>
<feature type="binding site" evidence="11">
    <location>
        <position position="44"/>
    </location>
    <ligand>
        <name>ATP</name>
        <dbReference type="ChEBI" id="CHEBI:30616"/>
    </ligand>
</feature>
<comment type="catalytic activity">
    <reaction evidence="9 10">
        <text>isopentenyl phosphate + ATP = isopentenyl diphosphate + ADP</text>
        <dbReference type="Rhea" id="RHEA:33963"/>
        <dbReference type="ChEBI" id="CHEBI:30616"/>
        <dbReference type="ChEBI" id="CHEBI:65078"/>
        <dbReference type="ChEBI" id="CHEBI:128769"/>
        <dbReference type="ChEBI" id="CHEBI:456216"/>
        <dbReference type="EC" id="2.7.4.26"/>
    </reaction>
</comment>
<evidence type="ECO:0000259" key="13">
    <source>
        <dbReference type="Pfam" id="PF00696"/>
    </source>
</evidence>
<keyword evidence="8" id="KW-0414">Isoprene biosynthesis</keyword>
<gene>
    <name evidence="14" type="ORF">EF806_06130</name>
</gene>
<feature type="binding site" evidence="11">
    <location>
        <position position="48"/>
    </location>
    <ligand>
        <name>substrate</name>
    </ligand>
</feature>
<dbReference type="InterPro" id="IPR001048">
    <property type="entry name" value="Asp/Glu/Uridylate_kinase"/>
</dbReference>
<dbReference type="GO" id="GO:0016114">
    <property type="term" value="P:terpenoid biosynthetic process"/>
    <property type="evidence" value="ECO:0007669"/>
    <property type="project" value="TreeGrafter"/>
</dbReference>
<dbReference type="PANTHER" id="PTHR43654:SF1">
    <property type="entry name" value="ISOPENTENYL PHOSPHATE KINASE"/>
    <property type="match status" value="1"/>
</dbReference>
<dbReference type="Proteomes" id="UP000317158">
    <property type="component" value="Unassembled WGS sequence"/>
</dbReference>
<protein>
    <recommendedName>
        <fullName evidence="3 10">Isopentenyl phosphate kinase</fullName>
        <shortName evidence="10">IPK</shortName>
        <ecNumber evidence="2 10">2.7.4.26</ecNumber>
    </recommendedName>
</protein>
<comment type="function">
    <text evidence="10">Catalyzes the formation of isopentenyl diphosphate (IPP), the building block of all isoprenoids.</text>
</comment>
<dbReference type="InterPro" id="IPR036393">
    <property type="entry name" value="AceGlu_kinase-like_sf"/>
</dbReference>
<proteinExistence type="inferred from homology"/>
<evidence type="ECO:0000256" key="5">
    <source>
        <dbReference type="ARBA" id="ARBA00022741"/>
    </source>
</evidence>
<dbReference type="EC" id="2.7.4.26" evidence="2 10"/>
<dbReference type="EMBL" id="RXIF01000012">
    <property type="protein sequence ID" value="RZN63812.1"/>
    <property type="molecule type" value="Genomic_DNA"/>
</dbReference>
<sequence length="247" mass="27014">MNKTLLKIGGSILTNKTGADISSIKRIAKEITNKNKLVLVHGAGYCGHPEADRLLGKSEICDIYNTHRAVSKLNSIFLDFLSDEIPVVPIHPLNVVIANDGRITAFDINCIKNALENDILPVIHGDIVFDRVRKFCIVSGDQIISYLARRLDVDKVGLATDVDGVYLDGKVLEEITEKNISKVLNQDYHLGKTHDVTGGMLGKIKELWGLSVESVIFNGSTVGNINRFLSGEPVGGTIIKPSRIEDL</sequence>
<comment type="subunit">
    <text evidence="10">Homodimer.</text>
</comment>
<reference evidence="14 15" key="1">
    <citation type="journal article" date="2019" name="Nat. Microbiol.">
        <title>Wide diversity of methane and short-chain alkane metabolisms in uncultured archaea.</title>
        <authorList>
            <person name="Borrel G."/>
            <person name="Adam P.S."/>
            <person name="McKay L.J."/>
            <person name="Chen L.X."/>
            <person name="Sierra-Garcia I.N."/>
            <person name="Sieber C.M."/>
            <person name="Letourneur Q."/>
            <person name="Ghozlane A."/>
            <person name="Andersen G.L."/>
            <person name="Li W.J."/>
            <person name="Hallam S.J."/>
            <person name="Muyzer G."/>
            <person name="de Oliveira V.M."/>
            <person name="Inskeep W.P."/>
            <person name="Banfield J.F."/>
            <person name="Gribaldo S."/>
        </authorList>
    </citation>
    <scope>NUCLEOTIDE SEQUENCE [LARGE SCALE GENOMIC DNA]</scope>
    <source>
        <strain evidence="14">NM1a</strain>
    </source>
</reference>
<dbReference type="GO" id="GO:0005524">
    <property type="term" value="F:ATP binding"/>
    <property type="evidence" value="ECO:0007669"/>
    <property type="project" value="UniProtKB-KW"/>
</dbReference>
<evidence type="ECO:0000313" key="15">
    <source>
        <dbReference type="Proteomes" id="UP000317158"/>
    </source>
</evidence>
<evidence type="ECO:0000256" key="4">
    <source>
        <dbReference type="ARBA" id="ARBA00022679"/>
    </source>
</evidence>
<dbReference type="PIRSF" id="PIRSF016496">
    <property type="entry name" value="Kin_FomA"/>
    <property type="match status" value="1"/>
</dbReference>
<evidence type="ECO:0000256" key="8">
    <source>
        <dbReference type="ARBA" id="ARBA00023229"/>
    </source>
</evidence>
<comment type="similarity">
    <text evidence="1 10">Belongs to the isopentenyl phosphate kinase family.</text>
</comment>
<feature type="binding site" evidence="11">
    <location>
        <position position="199"/>
    </location>
    <ligand>
        <name>ATP</name>
        <dbReference type="ChEBI" id="CHEBI:30616"/>
    </ligand>
</feature>
<dbReference type="Gene3D" id="3.40.1160.10">
    <property type="entry name" value="Acetylglutamate kinase-like"/>
    <property type="match status" value="1"/>
</dbReference>
<name>A0A520KQG9_METT2</name>
<dbReference type="GO" id="GO:0005829">
    <property type="term" value="C:cytosol"/>
    <property type="evidence" value="ECO:0007669"/>
    <property type="project" value="TreeGrafter"/>
</dbReference>
<dbReference type="CDD" id="cd04241">
    <property type="entry name" value="AAK_FomA-like"/>
    <property type="match status" value="1"/>
</dbReference>